<evidence type="ECO:0000256" key="1">
    <source>
        <dbReference type="SAM" id="Phobius"/>
    </source>
</evidence>
<dbReference type="OrthoDB" id="6657565at2"/>
<evidence type="ECO:0000313" key="3">
    <source>
        <dbReference type="Proteomes" id="UP000247746"/>
    </source>
</evidence>
<feature type="transmembrane region" description="Helical" evidence="1">
    <location>
        <begin position="80"/>
        <end position="99"/>
    </location>
</feature>
<feature type="transmembrane region" description="Helical" evidence="1">
    <location>
        <begin position="43"/>
        <end position="68"/>
    </location>
</feature>
<gene>
    <name evidence="2" type="ORF">DFP82_10559</name>
</gene>
<proteinExistence type="predicted"/>
<dbReference type="RefSeq" id="WP_110923160.1">
    <property type="nucleotide sequence ID" value="NZ_QJSU01000005.1"/>
</dbReference>
<evidence type="ECO:0000313" key="2">
    <source>
        <dbReference type="EMBL" id="PYE38905.1"/>
    </source>
</evidence>
<accession>A0A2V4VJF5</accession>
<feature type="transmembrane region" description="Helical" evidence="1">
    <location>
        <begin position="12"/>
        <end position="31"/>
    </location>
</feature>
<name>A0A2V4VJF5_9GAMM</name>
<feature type="transmembrane region" description="Helical" evidence="1">
    <location>
        <begin position="114"/>
        <end position="137"/>
    </location>
</feature>
<keyword evidence="1" id="KW-0812">Transmembrane</keyword>
<dbReference type="Proteomes" id="UP000247746">
    <property type="component" value="Unassembled WGS sequence"/>
</dbReference>
<protein>
    <submittedName>
        <fullName evidence="2">Uncharacterized protein</fullName>
    </submittedName>
</protein>
<keyword evidence="3" id="KW-1185">Reference proteome</keyword>
<keyword evidence="1" id="KW-0472">Membrane</keyword>
<comment type="caution">
    <text evidence="2">The sequence shown here is derived from an EMBL/GenBank/DDBJ whole genome shotgun (WGS) entry which is preliminary data.</text>
</comment>
<reference evidence="2 3" key="1">
    <citation type="submission" date="2018-06" db="EMBL/GenBank/DDBJ databases">
        <title>Genomic Encyclopedia of Type Strains, Phase III (KMG-III): the genomes of soil and plant-associated and newly described type strains.</title>
        <authorList>
            <person name="Whitman W."/>
        </authorList>
    </citation>
    <scope>NUCLEOTIDE SEQUENCE [LARGE SCALE GENOMIC DNA]</scope>
    <source>
        <strain evidence="2 3">CECT 5889</strain>
    </source>
</reference>
<sequence length="145" mass="16618">MSLDHTCPNPPTLSKIALYVWLLSLCLPALHYDGETYFGYETLVMGILFGWVGLVFQAYSNLTFLLAIYLTFRHKNPINLAAFTFMLGLSTFFITTIVATGDKGIHDSEIELKVWGFGCWIGSYILLFISTVWRFYLERNLNKVR</sequence>
<dbReference type="EMBL" id="QJSU01000005">
    <property type="protein sequence ID" value="PYE38905.1"/>
    <property type="molecule type" value="Genomic_DNA"/>
</dbReference>
<organism evidence="2 3">
    <name type="scientific">Psychrobacter fozii</name>
    <dbReference type="NCBI Taxonomy" id="198480"/>
    <lineage>
        <taxon>Bacteria</taxon>
        <taxon>Pseudomonadati</taxon>
        <taxon>Pseudomonadota</taxon>
        <taxon>Gammaproteobacteria</taxon>
        <taxon>Moraxellales</taxon>
        <taxon>Moraxellaceae</taxon>
        <taxon>Psychrobacter</taxon>
    </lineage>
</organism>
<keyword evidence="1" id="KW-1133">Transmembrane helix</keyword>
<dbReference type="AlphaFoldDB" id="A0A2V4VJF5"/>